<dbReference type="SUPFAM" id="SSF49899">
    <property type="entry name" value="Concanavalin A-like lectins/glucanases"/>
    <property type="match status" value="1"/>
</dbReference>
<dbReference type="Pfam" id="PF02018">
    <property type="entry name" value="CBM_4_9"/>
    <property type="match status" value="1"/>
</dbReference>
<dbReference type="GO" id="GO:0004553">
    <property type="term" value="F:hydrolase activity, hydrolyzing O-glycosyl compounds"/>
    <property type="evidence" value="ECO:0007669"/>
    <property type="project" value="InterPro"/>
</dbReference>
<evidence type="ECO:0000313" key="6">
    <source>
        <dbReference type="EMBL" id="SDZ87518.1"/>
    </source>
</evidence>
<keyword evidence="2" id="KW-0378">Hydrolase</keyword>
<name>A0A1H3WMU4_9BACT</name>
<dbReference type="PANTHER" id="PTHR10963:SF55">
    <property type="entry name" value="GLYCOSIDE HYDROLASE FAMILY 16 PROTEIN"/>
    <property type="match status" value="1"/>
</dbReference>
<dbReference type="Pfam" id="PF00722">
    <property type="entry name" value="Glyco_hydro_16"/>
    <property type="match status" value="1"/>
</dbReference>
<dbReference type="CDD" id="cd08023">
    <property type="entry name" value="GH16_laminarinase_like"/>
    <property type="match status" value="1"/>
</dbReference>
<reference evidence="6 7" key="1">
    <citation type="submission" date="2016-10" db="EMBL/GenBank/DDBJ databases">
        <authorList>
            <person name="de Groot N.N."/>
        </authorList>
    </citation>
    <scope>NUCLEOTIDE SEQUENCE [LARGE SCALE GENOMIC DNA]</scope>
    <source>
        <strain evidence="6 7">Vu-144</strain>
    </source>
</reference>
<evidence type="ECO:0000259" key="5">
    <source>
        <dbReference type="PROSITE" id="PS51762"/>
    </source>
</evidence>
<feature type="domain" description="GH16" evidence="5">
    <location>
        <begin position="30"/>
        <end position="296"/>
    </location>
</feature>
<evidence type="ECO:0000256" key="4">
    <source>
        <dbReference type="SAM" id="SignalP"/>
    </source>
</evidence>
<gene>
    <name evidence="6" type="ORF">SAMN05192529_10397</name>
</gene>
<proteinExistence type="inferred from homology"/>
<comment type="similarity">
    <text evidence="1">Belongs to the glycosyl hydrolase 16 family.</text>
</comment>
<dbReference type="Proteomes" id="UP000199041">
    <property type="component" value="Unassembled WGS sequence"/>
</dbReference>
<dbReference type="AlphaFoldDB" id="A0A1H3WMU4"/>
<feature type="signal peptide" evidence="4">
    <location>
        <begin position="1"/>
        <end position="18"/>
    </location>
</feature>
<dbReference type="STRING" id="551991.SAMN05192529_10397"/>
<dbReference type="Gene3D" id="2.60.120.260">
    <property type="entry name" value="Galactose-binding domain-like"/>
    <property type="match status" value="1"/>
</dbReference>
<dbReference type="GO" id="GO:0005975">
    <property type="term" value="P:carbohydrate metabolic process"/>
    <property type="evidence" value="ECO:0007669"/>
    <property type="project" value="InterPro"/>
</dbReference>
<evidence type="ECO:0000256" key="3">
    <source>
        <dbReference type="SAM" id="MobiDB-lite"/>
    </source>
</evidence>
<sequence length="427" mass="46201">MSLKIPIRQFAVLTLAFAVYSFNGCSKSTSDTTVTPDPTPDTTSHTTPVTSPAATAKSSYTLIWSDEFNQDGDIDPNYWSYCPRGTVAWTTYLTENPNYAHLSNGNLNLRLDNAIIDGDNAAYHSGGIKTAGKFNFTYGKIEVRAKFTQGQGSWPAIWLMPDDPSSYGGWPASGEIDIMEHVKYYDYVGQTLHNSTVTKSDGGSTAGVAADYNTTDFNIYGLEWTPTTINFYVNDKLTNTYTKIAGAGSSQWPYDKPFYIILNQSGGAGMAGSITDAELPFTMDVDYVRVYKNSYLTDGDFESEQLTGWTSTGTDATLTTDNVQAGKKAILLSGENAGIEQKITGLAGNTHYRFGGFGLVSASGVTATMGAKDFGDTEVKTDLTKLNYTQGYVDFTTGVSDTTVTVYFQKSGGGTASGDDFYLEVMQ</sequence>
<evidence type="ECO:0000256" key="2">
    <source>
        <dbReference type="ARBA" id="ARBA00022801"/>
    </source>
</evidence>
<protein>
    <submittedName>
        <fullName evidence="6">Beta-glucanase, GH16 family</fullName>
    </submittedName>
</protein>
<feature type="chain" id="PRO_5011644893" evidence="4">
    <location>
        <begin position="19"/>
        <end position="427"/>
    </location>
</feature>
<dbReference type="InterPro" id="IPR003305">
    <property type="entry name" value="CenC_carb-bd"/>
</dbReference>
<dbReference type="OrthoDB" id="9809583at2"/>
<keyword evidence="7" id="KW-1185">Reference proteome</keyword>
<dbReference type="InterPro" id="IPR050546">
    <property type="entry name" value="Glycosyl_Hydrlase_16"/>
</dbReference>
<dbReference type="PROSITE" id="PS51762">
    <property type="entry name" value="GH16_2"/>
    <property type="match status" value="1"/>
</dbReference>
<evidence type="ECO:0000313" key="7">
    <source>
        <dbReference type="Proteomes" id="UP000199041"/>
    </source>
</evidence>
<feature type="region of interest" description="Disordered" evidence="3">
    <location>
        <begin position="27"/>
        <end position="52"/>
    </location>
</feature>
<dbReference type="RefSeq" id="WP_091393886.1">
    <property type="nucleotide sequence ID" value="NZ_FNQY01000003.1"/>
</dbReference>
<dbReference type="Gene3D" id="2.60.120.200">
    <property type="match status" value="1"/>
</dbReference>
<keyword evidence="4" id="KW-0732">Signal</keyword>
<dbReference type="PANTHER" id="PTHR10963">
    <property type="entry name" value="GLYCOSYL HYDROLASE-RELATED"/>
    <property type="match status" value="1"/>
</dbReference>
<dbReference type="EMBL" id="FNQY01000003">
    <property type="protein sequence ID" value="SDZ87518.1"/>
    <property type="molecule type" value="Genomic_DNA"/>
</dbReference>
<organism evidence="6 7">
    <name type="scientific">Arachidicoccus rhizosphaerae</name>
    <dbReference type="NCBI Taxonomy" id="551991"/>
    <lineage>
        <taxon>Bacteria</taxon>
        <taxon>Pseudomonadati</taxon>
        <taxon>Bacteroidota</taxon>
        <taxon>Chitinophagia</taxon>
        <taxon>Chitinophagales</taxon>
        <taxon>Chitinophagaceae</taxon>
        <taxon>Arachidicoccus</taxon>
    </lineage>
</organism>
<dbReference type="InterPro" id="IPR000757">
    <property type="entry name" value="Beta-glucanase-like"/>
</dbReference>
<accession>A0A1H3WMU4</accession>
<dbReference type="InterPro" id="IPR013320">
    <property type="entry name" value="ConA-like_dom_sf"/>
</dbReference>
<evidence type="ECO:0000256" key="1">
    <source>
        <dbReference type="ARBA" id="ARBA00006865"/>
    </source>
</evidence>